<dbReference type="Proteomes" id="UP000295765">
    <property type="component" value="Unassembled WGS sequence"/>
</dbReference>
<dbReference type="OrthoDB" id="9863443at2"/>
<sequence length="137" mass="15599">MILVVLLLVIALGAWWWLSSHHDAALVQLQEAGFQADVRFDDAVNPVLLDTRARRIAVLAVPTPRVYDYAQLSAWALKAWERPGGSDRSEPRVDHELILRLNDPEHPHVRLTGFDAATARRWLEQLERELPQARQAP</sequence>
<comment type="caution">
    <text evidence="1">The sequence shown here is derived from an EMBL/GenBank/DDBJ whole genome shotgun (WGS) entry which is preliminary data.</text>
</comment>
<name>A0A4R2LFQ4_9GAMM</name>
<proteinExistence type="predicted"/>
<keyword evidence="2" id="KW-1185">Reference proteome</keyword>
<dbReference type="EMBL" id="SLWY01000001">
    <property type="protein sequence ID" value="TCO83654.1"/>
    <property type="molecule type" value="Genomic_DNA"/>
</dbReference>
<reference evidence="1 2" key="1">
    <citation type="submission" date="2019-03" db="EMBL/GenBank/DDBJ databases">
        <title>Genomic Encyclopedia of Type Strains, Phase IV (KMG-IV): sequencing the most valuable type-strain genomes for metagenomic binning, comparative biology and taxonomic classification.</title>
        <authorList>
            <person name="Goeker M."/>
        </authorList>
    </citation>
    <scope>NUCLEOTIDE SEQUENCE [LARGE SCALE GENOMIC DNA]</scope>
    <source>
        <strain evidence="1 2">DSM 25287</strain>
    </source>
</reference>
<gene>
    <name evidence="1" type="ORF">EV699_10138</name>
</gene>
<organism evidence="1 2">
    <name type="scientific">Plasticicumulans lactativorans</name>
    <dbReference type="NCBI Taxonomy" id="1133106"/>
    <lineage>
        <taxon>Bacteria</taxon>
        <taxon>Pseudomonadati</taxon>
        <taxon>Pseudomonadota</taxon>
        <taxon>Gammaproteobacteria</taxon>
        <taxon>Candidatus Competibacteraceae</taxon>
        <taxon>Plasticicumulans</taxon>
    </lineage>
</organism>
<evidence type="ECO:0000313" key="2">
    <source>
        <dbReference type="Proteomes" id="UP000295765"/>
    </source>
</evidence>
<dbReference type="RefSeq" id="WP_132537930.1">
    <property type="nucleotide sequence ID" value="NZ_SLWY01000001.1"/>
</dbReference>
<dbReference type="AlphaFoldDB" id="A0A4R2LFQ4"/>
<protein>
    <submittedName>
        <fullName evidence="1">Uncharacterized protein</fullName>
    </submittedName>
</protein>
<evidence type="ECO:0000313" key="1">
    <source>
        <dbReference type="EMBL" id="TCO83654.1"/>
    </source>
</evidence>
<accession>A0A4R2LFQ4</accession>